<accession>A0A4R3M1J2</accession>
<feature type="domain" description="HTH cro/C1-type" evidence="1">
    <location>
        <begin position="8"/>
        <end position="66"/>
    </location>
</feature>
<evidence type="ECO:0000313" key="3">
    <source>
        <dbReference type="Proteomes" id="UP000294664"/>
    </source>
</evidence>
<proteinExistence type="predicted"/>
<evidence type="ECO:0000313" key="2">
    <source>
        <dbReference type="EMBL" id="TCT06583.1"/>
    </source>
</evidence>
<dbReference type="PROSITE" id="PS50943">
    <property type="entry name" value="HTH_CROC1"/>
    <property type="match status" value="1"/>
</dbReference>
<organism evidence="2 3">
    <name type="scientific">Aquabacter spiritensis</name>
    <dbReference type="NCBI Taxonomy" id="933073"/>
    <lineage>
        <taxon>Bacteria</taxon>
        <taxon>Pseudomonadati</taxon>
        <taxon>Pseudomonadota</taxon>
        <taxon>Alphaproteobacteria</taxon>
        <taxon>Hyphomicrobiales</taxon>
        <taxon>Xanthobacteraceae</taxon>
        <taxon>Aquabacter</taxon>
    </lineage>
</organism>
<dbReference type="CDD" id="cd00093">
    <property type="entry name" value="HTH_XRE"/>
    <property type="match status" value="1"/>
</dbReference>
<dbReference type="GO" id="GO:0003677">
    <property type="term" value="F:DNA binding"/>
    <property type="evidence" value="ECO:0007669"/>
    <property type="project" value="InterPro"/>
</dbReference>
<sequence length="121" mass="13458">MTPFGRRMRDLRAARGVTLTEMAGAIGVTPTYLSALETGRRGRPTWALVQRIIAYFNIIWDEAEDLQRLAELSHPRIVVDTAGLTPEATELANLLAREIALLPPEAVAELLGRLKILRRRG</sequence>
<protein>
    <submittedName>
        <fullName evidence="2">Transcriptional regulator</fullName>
    </submittedName>
</protein>
<comment type="caution">
    <text evidence="2">The sequence shown here is derived from an EMBL/GenBank/DDBJ whole genome shotgun (WGS) entry which is preliminary data.</text>
</comment>
<dbReference type="InterPro" id="IPR010982">
    <property type="entry name" value="Lambda_DNA-bd_dom_sf"/>
</dbReference>
<dbReference type="Gene3D" id="1.10.260.40">
    <property type="entry name" value="lambda repressor-like DNA-binding domains"/>
    <property type="match status" value="1"/>
</dbReference>
<dbReference type="SUPFAM" id="SSF47413">
    <property type="entry name" value="lambda repressor-like DNA-binding domains"/>
    <property type="match status" value="1"/>
</dbReference>
<keyword evidence="3" id="KW-1185">Reference proteome</keyword>
<dbReference type="SMART" id="SM00530">
    <property type="entry name" value="HTH_XRE"/>
    <property type="match status" value="1"/>
</dbReference>
<gene>
    <name evidence="2" type="ORF">EDC64_10260</name>
</gene>
<dbReference type="Proteomes" id="UP000294664">
    <property type="component" value="Unassembled WGS sequence"/>
</dbReference>
<dbReference type="AlphaFoldDB" id="A0A4R3M1J2"/>
<dbReference type="RefSeq" id="WP_132030078.1">
    <property type="nucleotide sequence ID" value="NZ_SMAI01000002.1"/>
</dbReference>
<dbReference type="InterPro" id="IPR001387">
    <property type="entry name" value="Cro/C1-type_HTH"/>
</dbReference>
<dbReference type="OrthoDB" id="9809730at2"/>
<name>A0A4R3M1J2_9HYPH</name>
<reference evidence="2 3" key="1">
    <citation type="submission" date="2019-03" db="EMBL/GenBank/DDBJ databases">
        <title>Genomic Encyclopedia of Type Strains, Phase IV (KMG-IV): sequencing the most valuable type-strain genomes for metagenomic binning, comparative biology and taxonomic classification.</title>
        <authorList>
            <person name="Goeker M."/>
        </authorList>
    </citation>
    <scope>NUCLEOTIDE SEQUENCE [LARGE SCALE GENOMIC DNA]</scope>
    <source>
        <strain evidence="2 3">DSM 9035</strain>
    </source>
</reference>
<dbReference type="Pfam" id="PF13560">
    <property type="entry name" value="HTH_31"/>
    <property type="match status" value="1"/>
</dbReference>
<dbReference type="EMBL" id="SMAI01000002">
    <property type="protein sequence ID" value="TCT06583.1"/>
    <property type="molecule type" value="Genomic_DNA"/>
</dbReference>
<evidence type="ECO:0000259" key="1">
    <source>
        <dbReference type="PROSITE" id="PS50943"/>
    </source>
</evidence>